<accession>A0A368Y9C5</accession>
<dbReference type="AlphaFoldDB" id="A0A368Y9C5"/>
<dbReference type="Proteomes" id="UP000252585">
    <property type="component" value="Unassembled WGS sequence"/>
</dbReference>
<proteinExistence type="predicted"/>
<feature type="transmembrane region" description="Helical" evidence="1">
    <location>
        <begin position="173"/>
        <end position="197"/>
    </location>
</feature>
<gene>
    <name evidence="2" type="ORF">DFR57_102128</name>
</gene>
<feature type="transmembrane region" description="Helical" evidence="1">
    <location>
        <begin position="271"/>
        <end position="290"/>
    </location>
</feature>
<feature type="transmembrane region" description="Helical" evidence="1">
    <location>
        <begin position="369"/>
        <end position="387"/>
    </location>
</feature>
<feature type="transmembrane region" description="Helical" evidence="1">
    <location>
        <begin position="28"/>
        <end position="45"/>
    </location>
</feature>
<protein>
    <submittedName>
        <fullName evidence="2">Uncharacterized protein</fullName>
    </submittedName>
</protein>
<dbReference type="EMBL" id="QPJJ01000002">
    <property type="protein sequence ID" value="RCW76853.1"/>
    <property type="molecule type" value="Genomic_DNA"/>
</dbReference>
<feature type="transmembrane region" description="Helical" evidence="1">
    <location>
        <begin position="78"/>
        <end position="99"/>
    </location>
</feature>
<organism evidence="2 3">
    <name type="scientific">Saliterribacillus persicus</name>
    <dbReference type="NCBI Taxonomy" id="930114"/>
    <lineage>
        <taxon>Bacteria</taxon>
        <taxon>Bacillati</taxon>
        <taxon>Bacillota</taxon>
        <taxon>Bacilli</taxon>
        <taxon>Bacillales</taxon>
        <taxon>Bacillaceae</taxon>
        <taxon>Saliterribacillus</taxon>
    </lineage>
</organism>
<dbReference type="RefSeq" id="WP_114351622.1">
    <property type="nucleotide sequence ID" value="NZ_QPJJ01000002.1"/>
</dbReference>
<evidence type="ECO:0000313" key="3">
    <source>
        <dbReference type="Proteomes" id="UP000252585"/>
    </source>
</evidence>
<keyword evidence="1" id="KW-1133">Transmembrane helix</keyword>
<comment type="caution">
    <text evidence="2">The sequence shown here is derived from an EMBL/GenBank/DDBJ whole genome shotgun (WGS) entry which is preliminary data.</text>
</comment>
<feature type="transmembrane region" description="Helical" evidence="1">
    <location>
        <begin position="5"/>
        <end position="22"/>
    </location>
</feature>
<feature type="transmembrane region" description="Helical" evidence="1">
    <location>
        <begin position="393"/>
        <end position="415"/>
    </location>
</feature>
<feature type="transmembrane region" description="Helical" evidence="1">
    <location>
        <begin position="341"/>
        <end position="362"/>
    </location>
</feature>
<keyword evidence="1" id="KW-0812">Transmembrane</keyword>
<feature type="transmembrane region" description="Helical" evidence="1">
    <location>
        <begin position="311"/>
        <end position="329"/>
    </location>
</feature>
<keyword evidence="3" id="KW-1185">Reference proteome</keyword>
<feature type="transmembrane region" description="Helical" evidence="1">
    <location>
        <begin position="246"/>
        <end position="265"/>
    </location>
</feature>
<dbReference type="OrthoDB" id="2960907at2"/>
<reference evidence="2 3" key="1">
    <citation type="submission" date="2018-07" db="EMBL/GenBank/DDBJ databases">
        <title>Genomic Encyclopedia of Type Strains, Phase IV (KMG-IV): sequencing the most valuable type-strain genomes for metagenomic binning, comparative biology and taxonomic classification.</title>
        <authorList>
            <person name="Goeker M."/>
        </authorList>
    </citation>
    <scope>NUCLEOTIDE SEQUENCE [LARGE SCALE GENOMIC DNA]</scope>
    <source>
        <strain evidence="2 3">DSM 27696</strain>
    </source>
</reference>
<evidence type="ECO:0000256" key="1">
    <source>
        <dbReference type="SAM" id="Phobius"/>
    </source>
</evidence>
<feature type="transmembrane region" description="Helical" evidence="1">
    <location>
        <begin position="52"/>
        <end position="72"/>
    </location>
</feature>
<feature type="transmembrane region" description="Helical" evidence="1">
    <location>
        <begin position="203"/>
        <end position="223"/>
    </location>
</feature>
<keyword evidence="1" id="KW-0472">Membrane</keyword>
<evidence type="ECO:0000313" key="2">
    <source>
        <dbReference type="EMBL" id="RCW76853.1"/>
    </source>
</evidence>
<feature type="transmembrane region" description="Helical" evidence="1">
    <location>
        <begin position="427"/>
        <end position="449"/>
    </location>
</feature>
<sequence>MRNYLYLFFSFIFLLHIFTEFYTNNILIYILGILSFIMLIISFPLANRLFKILGSAFLIAGFFLFITTDIQTRDIPPLLGTNLSLLTLLAVLPWMNSVVRAGRFDTLMQKLLRGNVKDLGTLYQRSTTAMMSLTAFLNVSAATIAQDVLVDNLKPIKKDVADKFVMMATLRGYSLALLWSPLEVLIAISIFITGVQFGALLPWMLSITIFMYIVDSIWGRIYFGKYKYPASRMGNNQLTNHSKKKIAQLALALITFLACVILIGNIFDYEFIFVVTMLVFPFAFIWALLIGRLKSFWVIGWDKFKHTTNNMHNFIVLFVTLAFFANSLNASPAQTIIQQPILMVADYPVVILIMVQLLFVIMSMFGIHPIATIGILGGLSTLLLEILNPLSLAIILTTSGVATVPIGTYGLVVTLTSMNLKKSPYKITYYNLIYSAVFGAVGIFVAWLAL</sequence>
<name>A0A368Y9C5_9BACI</name>